<keyword evidence="2" id="KW-0436">Ligase</keyword>
<gene>
    <name evidence="14" type="ORF">HZI73_24985</name>
</gene>
<feature type="active site" description="GMP-histidine intermediate" evidence="9">
    <location>
        <position position="690"/>
    </location>
</feature>
<dbReference type="InterPro" id="IPR036025">
    <property type="entry name" value="RtcB-like_sf"/>
</dbReference>
<dbReference type="AlphaFoldDB" id="A0A8J8MP13"/>
<proteinExistence type="predicted"/>
<feature type="binding site" evidence="11">
    <location>
        <position position="533"/>
    </location>
    <ligand>
        <name>Mn(2+)</name>
        <dbReference type="ChEBI" id="CHEBI:29035"/>
        <label>1</label>
    </ligand>
</feature>
<evidence type="ECO:0000256" key="10">
    <source>
        <dbReference type="PIRSR" id="PIRSR601233-2"/>
    </source>
</evidence>
<dbReference type="Proteomes" id="UP000683246">
    <property type="component" value="Chromosome"/>
</dbReference>
<dbReference type="Pfam" id="PF01139">
    <property type="entry name" value="RtcB"/>
    <property type="match status" value="2"/>
</dbReference>
<feature type="binding site" evidence="11">
    <location>
        <position position="429"/>
    </location>
    <ligand>
        <name>Mn(2+)</name>
        <dbReference type="ChEBI" id="CHEBI:29035"/>
        <label>1</label>
    </ligand>
</feature>
<dbReference type="InterPro" id="IPR001233">
    <property type="entry name" value="RtcB"/>
</dbReference>
<evidence type="ECO:0000256" key="5">
    <source>
        <dbReference type="ARBA" id="ARBA00022800"/>
    </source>
</evidence>
<dbReference type="RefSeq" id="WP_212696057.1">
    <property type="nucleotide sequence ID" value="NZ_CP058649.1"/>
</dbReference>
<dbReference type="Gene3D" id="3.90.1860.10">
    <property type="entry name" value="tRNA-splicing ligase RtcB"/>
    <property type="match status" value="1"/>
</dbReference>
<dbReference type="GO" id="GO:0006281">
    <property type="term" value="P:DNA repair"/>
    <property type="evidence" value="ECO:0007669"/>
    <property type="project" value="TreeGrafter"/>
</dbReference>
<keyword evidence="15" id="KW-1185">Reference proteome</keyword>
<organism evidence="14 15">
    <name type="scientific">Vallitalea pronyensis</name>
    <dbReference type="NCBI Taxonomy" id="1348613"/>
    <lineage>
        <taxon>Bacteria</taxon>
        <taxon>Bacillati</taxon>
        <taxon>Bacillota</taxon>
        <taxon>Clostridia</taxon>
        <taxon>Lachnospirales</taxon>
        <taxon>Vallitaleaceae</taxon>
        <taxon>Vallitalea</taxon>
    </lineage>
</organism>
<dbReference type="PROSITE" id="PS52050">
    <property type="entry name" value="WYL"/>
    <property type="match status" value="1"/>
</dbReference>
<feature type="domain" description="WYL" evidence="12">
    <location>
        <begin position="151"/>
        <end position="215"/>
    </location>
</feature>
<evidence type="ECO:0000256" key="3">
    <source>
        <dbReference type="ARBA" id="ARBA00022723"/>
    </source>
</evidence>
<evidence type="ECO:0000256" key="2">
    <source>
        <dbReference type="ARBA" id="ARBA00022598"/>
    </source>
</evidence>
<evidence type="ECO:0000259" key="13">
    <source>
        <dbReference type="Pfam" id="PF25583"/>
    </source>
</evidence>
<dbReference type="Pfam" id="PF25583">
    <property type="entry name" value="WCX"/>
    <property type="match status" value="1"/>
</dbReference>
<dbReference type="GO" id="GO:0030145">
    <property type="term" value="F:manganese ion binding"/>
    <property type="evidence" value="ECO:0007669"/>
    <property type="project" value="TreeGrafter"/>
</dbReference>
<evidence type="ECO:0000256" key="8">
    <source>
        <dbReference type="ARBA" id="ARBA00047746"/>
    </source>
</evidence>
<dbReference type="InterPro" id="IPR026881">
    <property type="entry name" value="WYL_dom"/>
</dbReference>
<keyword evidence="3 11" id="KW-0479">Metal-binding</keyword>
<feature type="binding site" evidence="10">
    <location>
        <position position="673"/>
    </location>
    <ligand>
        <name>GMP</name>
        <dbReference type="ChEBI" id="CHEBI:58115"/>
    </ligand>
</feature>
<dbReference type="GO" id="GO:0006396">
    <property type="term" value="P:RNA processing"/>
    <property type="evidence" value="ECO:0007669"/>
    <property type="project" value="InterPro"/>
</dbReference>
<dbReference type="PANTHER" id="PTHR43749">
    <property type="entry name" value="RNA-SPLICING LIGASE RTCB"/>
    <property type="match status" value="1"/>
</dbReference>
<sequence>MPRKKYDKPNKTIQCIRLLKILKSKKYVKKAEIAYLLGEETTRNINNYKNTLYGAGYPIGYKSGKYGGYYLEFDAMLPSMKMNDIQLKLLGTAYEYLLKESNVPNKKTLLDYLGNAFLENEQTKHNEALALYGHFPLSMPSEEIERRYYIIQTAIDSKRKVKILYKGYNKDSYHIIHPYKLFKYTNWIVFAYDESIKHMLSSFNKFKLHRMIDIELLKDGYTIDSHYKEEAFFDKEGAKEHVTHVKLKVYGRMGRMLEEKVYGQNQVVRCLDSNMHIYLFEADMRNTLVIKKFILSFGSRCEVIEPKELREEIIADAKKTLHYYEKYEKKLKVYLTEQSLCNNRGYNGIRKHKEGADKMIIRGKYNEAIVYTDVIEEGAMTQIKELCDIESFSNAKIRIMPDVHAGKGCVIGFTANLGEKVIPNIVGVDIGCGMLTVKLGKVDMALEQLDEFIHHNIPNGKAINQHKQVDFVPVLEQLKLLKDARQDLKKWNRAIGSLGGGNHFIEVNRDEDKNKYLVIHSGSRNLGYVVANHYQKQAIGYHSGYNDEFIKCKQALIESYKSEGRRKEIQDAIVELRTTFYKDKELPDDMCYLEGEKREEYLHDMAICQQFAELNRQTMADKILTHMFGHCEFESFHTTHNYIDFDDNIVRKGAIKASKNTEVLIPINMRDGSILAVGKGNDDWNDSAPHGAGRLMSRTRAFELIAFKAFKEEMAGIYSTSVTPKTIDESPMAYKSMEDIVDHIGDTVDIKGILKPIYNFKSQN</sequence>
<comment type="catalytic activity">
    <reaction evidence="8">
        <text>a 3'-end 3'-phospho-ribonucleotide-RNA + a 5'-end dephospho-ribonucleoside-RNA + GTP = a ribonucleotidyl-ribonucleotide-RNA + GMP + diphosphate</text>
        <dbReference type="Rhea" id="RHEA:68076"/>
        <dbReference type="Rhea" id="RHEA-COMP:10463"/>
        <dbReference type="Rhea" id="RHEA-COMP:13936"/>
        <dbReference type="Rhea" id="RHEA-COMP:17355"/>
        <dbReference type="ChEBI" id="CHEBI:33019"/>
        <dbReference type="ChEBI" id="CHEBI:37565"/>
        <dbReference type="ChEBI" id="CHEBI:58115"/>
        <dbReference type="ChEBI" id="CHEBI:83062"/>
        <dbReference type="ChEBI" id="CHEBI:138284"/>
        <dbReference type="ChEBI" id="CHEBI:173118"/>
        <dbReference type="EC" id="6.5.1.8"/>
    </reaction>
</comment>
<dbReference type="InterPro" id="IPR052915">
    <property type="entry name" value="RtcB-like"/>
</dbReference>
<evidence type="ECO:0000256" key="1">
    <source>
        <dbReference type="ARBA" id="ARBA00012726"/>
    </source>
</evidence>
<feature type="binding site" evidence="10">
    <location>
        <begin position="640"/>
        <end position="641"/>
    </location>
    <ligand>
        <name>GMP</name>
        <dbReference type="ChEBI" id="CHEBI:58115"/>
    </ligand>
</feature>
<dbReference type="GO" id="GO:0042245">
    <property type="term" value="P:RNA repair"/>
    <property type="evidence" value="ECO:0007669"/>
    <property type="project" value="UniProtKB-KW"/>
</dbReference>
<feature type="binding site" evidence="11">
    <location>
        <position position="640"/>
    </location>
    <ligand>
        <name>Mn(2+)</name>
        <dbReference type="ChEBI" id="CHEBI:29035"/>
        <label>2</label>
    </ligand>
</feature>
<keyword evidence="4 10" id="KW-0547">Nucleotide-binding</keyword>
<evidence type="ECO:0000256" key="4">
    <source>
        <dbReference type="ARBA" id="ARBA00022741"/>
    </source>
</evidence>
<keyword evidence="6 10" id="KW-0342">GTP-binding</keyword>
<evidence type="ECO:0000256" key="7">
    <source>
        <dbReference type="ARBA" id="ARBA00023211"/>
    </source>
</evidence>
<keyword evidence="5" id="KW-0692">RNA repair</keyword>
<evidence type="ECO:0000256" key="9">
    <source>
        <dbReference type="PIRSR" id="PIRSR601233-1"/>
    </source>
</evidence>
<dbReference type="GO" id="GO:0005525">
    <property type="term" value="F:GTP binding"/>
    <property type="evidence" value="ECO:0007669"/>
    <property type="project" value="UniProtKB-KW"/>
</dbReference>
<dbReference type="GO" id="GO:0170057">
    <property type="term" value="F:RNA ligase (GTP) activity"/>
    <property type="evidence" value="ECO:0007669"/>
    <property type="project" value="UniProtKB-EC"/>
</dbReference>
<name>A0A8J8MP13_9FIRM</name>
<dbReference type="EC" id="6.5.1.8" evidence="1"/>
<feature type="domain" description="WCX" evidence="13">
    <location>
        <begin position="243"/>
        <end position="321"/>
    </location>
</feature>
<dbReference type="GO" id="GO:0003909">
    <property type="term" value="F:DNA ligase activity"/>
    <property type="evidence" value="ECO:0007669"/>
    <property type="project" value="TreeGrafter"/>
</dbReference>
<dbReference type="SUPFAM" id="SSF103365">
    <property type="entry name" value="Hypothetical protein PH1602"/>
    <property type="match status" value="1"/>
</dbReference>
<dbReference type="EMBL" id="CP058649">
    <property type="protein sequence ID" value="QUI25355.1"/>
    <property type="molecule type" value="Genomic_DNA"/>
</dbReference>
<feature type="binding site" evidence="10">
    <location>
        <begin position="666"/>
        <end position="669"/>
    </location>
    <ligand>
        <name>GMP</name>
        <dbReference type="ChEBI" id="CHEBI:58115"/>
    </ligand>
</feature>
<evidence type="ECO:0000256" key="6">
    <source>
        <dbReference type="ARBA" id="ARBA00023134"/>
    </source>
</evidence>
<evidence type="ECO:0000313" key="15">
    <source>
        <dbReference type="Proteomes" id="UP000683246"/>
    </source>
</evidence>
<accession>A0A8J8MP13</accession>
<feature type="binding site" evidence="10">
    <location>
        <begin position="690"/>
        <end position="693"/>
    </location>
    <ligand>
        <name>GMP</name>
        <dbReference type="ChEBI" id="CHEBI:58115"/>
    </ligand>
</feature>
<keyword evidence="7 11" id="KW-0464">Manganese</keyword>
<dbReference type="InterPro" id="IPR057727">
    <property type="entry name" value="WCX_dom"/>
</dbReference>
<evidence type="ECO:0000256" key="11">
    <source>
        <dbReference type="PIRSR" id="PIRSR601233-3"/>
    </source>
</evidence>
<dbReference type="KEGG" id="vpy:HZI73_24985"/>
<comment type="cofactor">
    <cofactor evidence="11">
        <name>Mn(2+)</name>
        <dbReference type="ChEBI" id="CHEBI:29035"/>
    </cofactor>
    <text evidence="11">Binds 2 manganese ions per subunit.</text>
</comment>
<evidence type="ECO:0000313" key="14">
    <source>
        <dbReference type="EMBL" id="QUI25355.1"/>
    </source>
</evidence>
<reference evidence="14" key="1">
    <citation type="submission" date="2020-07" db="EMBL/GenBank/DDBJ databases">
        <title>Vallitalea pronyensis genome.</title>
        <authorList>
            <person name="Postec A."/>
        </authorList>
    </citation>
    <scope>NUCLEOTIDE SEQUENCE</scope>
    <source>
        <strain evidence="14">FatNI3</strain>
    </source>
</reference>
<evidence type="ECO:0000259" key="12">
    <source>
        <dbReference type="Pfam" id="PF13280"/>
    </source>
</evidence>
<protein>
    <recommendedName>
        <fullName evidence="1">3'-phosphate/5'-hydroxy nucleic acid ligase</fullName>
        <ecNumber evidence="1">6.5.1.8</ecNumber>
    </recommendedName>
</protein>
<dbReference type="Pfam" id="PF13280">
    <property type="entry name" value="WYL"/>
    <property type="match status" value="1"/>
</dbReference>
<dbReference type="PANTHER" id="PTHR43749:SF2">
    <property type="entry name" value="RNA-SPLICING LIGASE RTCB"/>
    <property type="match status" value="1"/>
</dbReference>